<dbReference type="Pfam" id="PF13083">
    <property type="entry name" value="KH_KhpA-B"/>
    <property type="match status" value="1"/>
</dbReference>
<dbReference type="InterPro" id="IPR032782">
    <property type="entry name" value="KhpB_N"/>
</dbReference>
<evidence type="ECO:0000259" key="7">
    <source>
        <dbReference type="PROSITE" id="PS51061"/>
    </source>
</evidence>
<dbReference type="Gene3D" id="3.30.300.20">
    <property type="match status" value="1"/>
</dbReference>
<evidence type="ECO:0000256" key="5">
    <source>
        <dbReference type="ARBA" id="ARBA00023316"/>
    </source>
</evidence>
<dbReference type="STRING" id="520762.AN619_27650"/>
<comment type="function">
    <text evidence="6">A probable RNA chaperone. Forms a complex with KhpA which binds to cellular RNA and controls its expression. Plays a role in peptidoglycan (PG) homeostasis and cell length regulation.</text>
</comment>
<keyword evidence="9" id="KW-1185">Reference proteome</keyword>
<dbReference type="NCBIfam" id="NF041568">
    <property type="entry name" value="Jag_EloR"/>
    <property type="match status" value="1"/>
</dbReference>
<name>A0A140KZX0_9FIRM</name>
<dbReference type="PANTHER" id="PTHR35800">
    <property type="entry name" value="PROTEIN JAG"/>
    <property type="match status" value="1"/>
</dbReference>
<dbReference type="Pfam" id="PF01424">
    <property type="entry name" value="R3H"/>
    <property type="match status" value="1"/>
</dbReference>
<dbReference type="SUPFAM" id="SSF82708">
    <property type="entry name" value="R3H domain"/>
    <property type="match status" value="1"/>
</dbReference>
<evidence type="ECO:0000313" key="8">
    <source>
        <dbReference type="EMBL" id="KXG73845.1"/>
    </source>
</evidence>
<dbReference type="SMART" id="SM01245">
    <property type="entry name" value="Jag_N"/>
    <property type="match status" value="1"/>
</dbReference>
<sequence length="205" mass="23576">MRFTEKTAKTVEEAVKSALAELKVTEDKVEIEVLEAPSKGIFGIIGTRQARVRVKVIDNPQETAVSFLKDVLKTMGLEAQYKTKIKGDTLYVDLFGKDMGILIGRRGQTLDSLQYLVSLVVNKEREQYLRVVLDTEDYRRKREQTLIRLANRLAQKVKNSKRDIVLEPMNPYERRIIHSALQNHPYVETKSQGEEPYRKVIITAK</sequence>
<dbReference type="SMART" id="SM00393">
    <property type="entry name" value="R3H"/>
    <property type="match status" value="1"/>
</dbReference>
<dbReference type="InterPro" id="IPR039247">
    <property type="entry name" value="KhpB"/>
</dbReference>
<keyword evidence="4 6" id="KW-0143">Chaperone</keyword>
<evidence type="ECO:0000256" key="6">
    <source>
        <dbReference type="HAMAP-Rule" id="MF_00867"/>
    </source>
</evidence>
<dbReference type="PANTHER" id="PTHR35800:SF1">
    <property type="entry name" value="RNA-BINDING PROTEIN KHPB"/>
    <property type="match status" value="1"/>
</dbReference>
<dbReference type="AlphaFoldDB" id="A0A140KZX0"/>
<evidence type="ECO:0000256" key="4">
    <source>
        <dbReference type="ARBA" id="ARBA00023186"/>
    </source>
</evidence>
<comment type="caution">
    <text evidence="8">The sequence shown here is derived from an EMBL/GenBank/DDBJ whole genome shotgun (WGS) entry which is preliminary data.</text>
</comment>
<reference evidence="8 9" key="1">
    <citation type="submission" date="2015-12" db="EMBL/GenBank/DDBJ databases">
        <title>Draft genome sequence of the thermoanaerobe Thermotalea metallivorans, an isolate from the runoff channel of the Great Artesian Basin, Australia.</title>
        <authorList>
            <person name="Patel B.K."/>
        </authorList>
    </citation>
    <scope>NUCLEOTIDE SEQUENCE [LARGE SCALE GENOMIC DNA]</scope>
    <source>
        <strain evidence="8 9">B2-1</strain>
    </source>
</reference>
<evidence type="ECO:0000313" key="9">
    <source>
        <dbReference type="Proteomes" id="UP000070456"/>
    </source>
</evidence>
<dbReference type="PROSITE" id="PS51061">
    <property type="entry name" value="R3H"/>
    <property type="match status" value="1"/>
</dbReference>
<accession>A0A140KZX0</accession>
<feature type="domain" description="R3H" evidence="7">
    <location>
        <begin position="140"/>
        <end position="205"/>
    </location>
</feature>
<dbReference type="InterPro" id="IPR036867">
    <property type="entry name" value="R3H_dom_sf"/>
</dbReference>
<evidence type="ECO:0000256" key="3">
    <source>
        <dbReference type="ARBA" id="ARBA00022960"/>
    </source>
</evidence>
<dbReference type="Gene3D" id="3.30.1370.50">
    <property type="entry name" value="R3H-like domain"/>
    <property type="match status" value="1"/>
</dbReference>
<dbReference type="InterPro" id="IPR015946">
    <property type="entry name" value="KH_dom-like_a/b"/>
</dbReference>
<dbReference type="HAMAP" id="MF_00867">
    <property type="entry name" value="KhpB"/>
    <property type="match status" value="1"/>
</dbReference>
<dbReference type="RefSeq" id="WP_068557858.1">
    <property type="nucleotide sequence ID" value="NZ_LOEE01000072.1"/>
</dbReference>
<dbReference type="InterPro" id="IPR034079">
    <property type="entry name" value="R3H_KhpB"/>
</dbReference>
<dbReference type="GO" id="GO:0071555">
    <property type="term" value="P:cell wall organization"/>
    <property type="evidence" value="ECO:0007669"/>
    <property type="project" value="UniProtKB-KW"/>
</dbReference>
<dbReference type="GO" id="GO:0005737">
    <property type="term" value="C:cytoplasm"/>
    <property type="evidence" value="ECO:0007669"/>
    <property type="project" value="UniProtKB-SubCell"/>
</dbReference>
<dbReference type="GO" id="GO:0003723">
    <property type="term" value="F:RNA binding"/>
    <property type="evidence" value="ECO:0007669"/>
    <property type="project" value="UniProtKB-UniRule"/>
</dbReference>
<keyword evidence="5 6" id="KW-0961">Cell wall biogenesis/degradation</keyword>
<comment type="subcellular location">
    <subcellularLocation>
        <location evidence="6">Cytoplasm</location>
    </subcellularLocation>
</comment>
<keyword evidence="2 6" id="KW-0694">RNA-binding</keyword>
<dbReference type="CDD" id="cd02644">
    <property type="entry name" value="R3H_jag"/>
    <property type="match status" value="1"/>
</dbReference>
<gene>
    <name evidence="6" type="primary">khpB</name>
    <name evidence="6" type="synonym">eloR</name>
    <name evidence="8" type="ORF">AN619_27650</name>
</gene>
<dbReference type="InterPro" id="IPR001374">
    <property type="entry name" value="R3H_dom"/>
</dbReference>
<dbReference type="GO" id="GO:0009252">
    <property type="term" value="P:peptidoglycan biosynthetic process"/>
    <property type="evidence" value="ECO:0007669"/>
    <property type="project" value="UniProtKB-UniRule"/>
</dbReference>
<feature type="region of interest" description="Jag_N domain" evidence="6">
    <location>
        <begin position="5"/>
        <end position="55"/>
    </location>
</feature>
<dbReference type="PATRIC" id="fig|520762.4.peg.3055"/>
<organism evidence="8 9">
    <name type="scientific">Thermotalea metallivorans</name>
    <dbReference type="NCBI Taxonomy" id="520762"/>
    <lineage>
        <taxon>Bacteria</taxon>
        <taxon>Bacillati</taxon>
        <taxon>Bacillota</taxon>
        <taxon>Clostridia</taxon>
        <taxon>Peptostreptococcales</taxon>
        <taxon>Thermotaleaceae</taxon>
        <taxon>Thermotalea</taxon>
    </lineage>
</organism>
<dbReference type="Gene3D" id="3.30.30.80">
    <property type="entry name" value="probable RNA-binding protein from clostridium symbiosum atcc 14940"/>
    <property type="match status" value="1"/>
</dbReference>
<comment type="subunit">
    <text evidence="6">Forms a complex with KhpA.</text>
</comment>
<dbReference type="Pfam" id="PF14804">
    <property type="entry name" value="Jag_N"/>
    <property type="match status" value="1"/>
</dbReference>
<dbReference type="InterPro" id="IPR038247">
    <property type="entry name" value="Jag_N_dom_sf"/>
</dbReference>
<comment type="similarity">
    <text evidence="6">Belongs to the KhpB RNA-binding protein family.</text>
</comment>
<proteinExistence type="inferred from homology"/>
<dbReference type="InterPro" id="IPR038008">
    <property type="entry name" value="Jag_KH"/>
</dbReference>
<keyword evidence="1 6" id="KW-0963">Cytoplasm</keyword>
<protein>
    <recommendedName>
        <fullName evidence="6">RNA-binding protein KhpB</fullName>
    </recommendedName>
    <alternativeName>
        <fullName evidence="6">RNA-binding protein EloR</fullName>
    </alternativeName>
</protein>
<dbReference type="GO" id="GO:0008360">
    <property type="term" value="P:regulation of cell shape"/>
    <property type="evidence" value="ECO:0007669"/>
    <property type="project" value="UniProtKB-KW"/>
</dbReference>
<evidence type="ECO:0000256" key="1">
    <source>
        <dbReference type="ARBA" id="ARBA00022490"/>
    </source>
</evidence>
<keyword evidence="3 6" id="KW-0133">Cell shape</keyword>
<comment type="domain">
    <text evidence="6">Has an N-terminal Jag-N domain and 2 RNA-binding domains (KH and R3H).</text>
</comment>
<dbReference type="OrthoDB" id="9794483at2"/>
<evidence type="ECO:0000256" key="2">
    <source>
        <dbReference type="ARBA" id="ARBA00022884"/>
    </source>
</evidence>
<dbReference type="EMBL" id="LOEE01000072">
    <property type="protein sequence ID" value="KXG73845.1"/>
    <property type="molecule type" value="Genomic_DNA"/>
</dbReference>
<dbReference type="Proteomes" id="UP000070456">
    <property type="component" value="Unassembled WGS sequence"/>
</dbReference>
<dbReference type="CDD" id="cd02414">
    <property type="entry name" value="KH-II_Jag"/>
    <property type="match status" value="1"/>
</dbReference>